<protein>
    <recommendedName>
        <fullName evidence="5">Phytocyanin domain-containing protein</fullName>
    </recommendedName>
</protein>
<name>A0AA38LY49_9TREE</name>
<reference evidence="3" key="1">
    <citation type="journal article" date="2022" name="G3 (Bethesda)">
        <title>High quality genome of the basidiomycete yeast Dioszegia hungarica PDD-24b-2 isolated from cloud water.</title>
        <authorList>
            <person name="Jarrige D."/>
            <person name="Haridas S."/>
            <person name="Bleykasten-Grosshans C."/>
            <person name="Joly M."/>
            <person name="Nadalig T."/>
            <person name="Sancelme M."/>
            <person name="Vuilleumier S."/>
            <person name="Grigoriev I.V."/>
            <person name="Amato P."/>
            <person name="Bringel F."/>
        </authorList>
    </citation>
    <scope>NUCLEOTIDE SEQUENCE</scope>
    <source>
        <strain evidence="3">PDD-24b-2</strain>
    </source>
</reference>
<dbReference type="InterPro" id="IPR052953">
    <property type="entry name" value="Ser-rich/MCO-related"/>
</dbReference>
<gene>
    <name evidence="3" type="ORF">MKK02DRAFT_42807</name>
</gene>
<comment type="caution">
    <text evidence="3">The sequence shown here is derived from an EMBL/GenBank/DDBJ whole genome shotgun (WGS) entry which is preliminary data.</text>
</comment>
<sequence>MFSCLLAATALVAASVVSAETQQIVVGMNMTRSYTPNTITANVGDVLNFTFVAGNHSVSQSSFSNPCKDLSNGTVFSGYMPANITAGKTSSYQVTINDTNPVWIYCAQGNHCQLGMVLSVNAPTSGNMTFSAFQGAANATGANTTSTSSMSASGTGGAGASGASASAATSSKASAADVRSVVSAFGFIGTVLTAAFAVML</sequence>
<dbReference type="InterPro" id="IPR008972">
    <property type="entry name" value="Cupredoxin"/>
</dbReference>
<dbReference type="PANTHER" id="PTHR34883:SF17">
    <property type="entry name" value="CUPREDOXIN"/>
    <property type="match status" value="1"/>
</dbReference>
<evidence type="ECO:0000313" key="3">
    <source>
        <dbReference type="EMBL" id="KAI9638416.1"/>
    </source>
</evidence>
<dbReference type="Gene3D" id="2.60.40.420">
    <property type="entry name" value="Cupredoxins - blue copper proteins"/>
    <property type="match status" value="1"/>
</dbReference>
<keyword evidence="2" id="KW-0732">Signal</keyword>
<organism evidence="3 4">
    <name type="scientific">Dioszegia hungarica</name>
    <dbReference type="NCBI Taxonomy" id="4972"/>
    <lineage>
        <taxon>Eukaryota</taxon>
        <taxon>Fungi</taxon>
        <taxon>Dikarya</taxon>
        <taxon>Basidiomycota</taxon>
        <taxon>Agaricomycotina</taxon>
        <taxon>Tremellomycetes</taxon>
        <taxon>Tremellales</taxon>
        <taxon>Bulleribasidiaceae</taxon>
        <taxon>Dioszegia</taxon>
    </lineage>
</organism>
<keyword evidence="4" id="KW-1185">Reference proteome</keyword>
<dbReference type="Proteomes" id="UP001164286">
    <property type="component" value="Unassembled WGS sequence"/>
</dbReference>
<dbReference type="RefSeq" id="XP_052948193.1">
    <property type="nucleotide sequence ID" value="XM_053092167.1"/>
</dbReference>
<dbReference type="CDD" id="cd00920">
    <property type="entry name" value="Cupredoxin"/>
    <property type="match status" value="1"/>
</dbReference>
<keyword evidence="1" id="KW-1133">Transmembrane helix</keyword>
<dbReference type="GeneID" id="77731372"/>
<dbReference type="PANTHER" id="PTHR34883">
    <property type="entry name" value="SERINE-RICH PROTEIN, PUTATIVE-RELATED-RELATED"/>
    <property type="match status" value="1"/>
</dbReference>
<evidence type="ECO:0008006" key="5">
    <source>
        <dbReference type="Google" id="ProtNLM"/>
    </source>
</evidence>
<proteinExistence type="predicted"/>
<feature type="chain" id="PRO_5041236730" description="Phytocyanin domain-containing protein" evidence="2">
    <location>
        <begin position="20"/>
        <end position="200"/>
    </location>
</feature>
<accession>A0AA38LY49</accession>
<keyword evidence="1" id="KW-0472">Membrane</keyword>
<evidence type="ECO:0000313" key="4">
    <source>
        <dbReference type="Proteomes" id="UP001164286"/>
    </source>
</evidence>
<dbReference type="EMBL" id="JAKWFO010000003">
    <property type="protein sequence ID" value="KAI9638416.1"/>
    <property type="molecule type" value="Genomic_DNA"/>
</dbReference>
<feature type="transmembrane region" description="Helical" evidence="1">
    <location>
        <begin position="181"/>
        <end position="199"/>
    </location>
</feature>
<feature type="signal peptide" evidence="2">
    <location>
        <begin position="1"/>
        <end position="19"/>
    </location>
</feature>
<keyword evidence="1" id="KW-0812">Transmembrane</keyword>
<dbReference type="AlphaFoldDB" id="A0AA38LY49"/>
<evidence type="ECO:0000256" key="2">
    <source>
        <dbReference type="SAM" id="SignalP"/>
    </source>
</evidence>
<evidence type="ECO:0000256" key="1">
    <source>
        <dbReference type="SAM" id="Phobius"/>
    </source>
</evidence>
<dbReference type="SUPFAM" id="SSF49503">
    <property type="entry name" value="Cupredoxins"/>
    <property type="match status" value="1"/>
</dbReference>